<dbReference type="InterPro" id="IPR003593">
    <property type="entry name" value="AAA+_ATPase"/>
</dbReference>
<reference evidence="6" key="1">
    <citation type="submission" date="2021-03" db="EMBL/GenBank/DDBJ databases">
        <title>Leucobacter chromiisoli sp. nov., isolated from chromium-containing soil of chemical plant.</title>
        <authorList>
            <person name="Xu Z."/>
        </authorList>
    </citation>
    <scope>NUCLEOTIDE SEQUENCE</scope>
    <source>
        <strain evidence="6">A2</strain>
    </source>
</reference>
<dbReference type="InterPro" id="IPR029439">
    <property type="entry name" value="Wzt_C"/>
</dbReference>
<dbReference type="InterPro" id="IPR027417">
    <property type="entry name" value="P-loop_NTPase"/>
</dbReference>
<dbReference type="Pfam" id="PF14524">
    <property type="entry name" value="Wzt_C"/>
    <property type="match status" value="1"/>
</dbReference>
<name>A0A939LW68_9MICO</name>
<keyword evidence="7" id="KW-1185">Reference proteome</keyword>
<evidence type="ECO:0000313" key="6">
    <source>
        <dbReference type="EMBL" id="MBO1805556.1"/>
    </source>
</evidence>
<sequence>MSPLHQASDHAPVVITADHISKQFVLRRDNSLKDRLLSFRTGRQNREEFVALDDVSIEVKAGHTVALIGHNGSGKSTLLKIIGGILDPTSGTISRRGRIAALLELGAGFHPDLSGRDNVYLNASLLGMSRAETEAVFDDIVSFAELEDFIDTQVKFYSSGMYVRLAFAVAVHTDPDILLVDEVLAVGDEAFQRKCMDTIRRFQAEGRTILLVTHNLGQVVELADSAVLLHHGQLVYEGEPREAVAQFRDLLEERRLEHEAAHAPTEDAGDGAPDTARPQLKAEVRAYGDQPDLALEPGGTLTVEVNLTGELELDDWACGVQIDSTMGSAVLGTSTPRLNHSARPISGACSLRFVFEDVQLGTGKFFVNVSILSADRVHLFDWLQACSFNTRAPEVSSGLTFARPSVTSVYTDSASE</sequence>
<keyword evidence="4 6" id="KW-0067">ATP-binding</keyword>
<dbReference type="EMBL" id="JAGDYL010000015">
    <property type="protein sequence ID" value="MBO1805556.1"/>
    <property type="molecule type" value="Genomic_DNA"/>
</dbReference>
<keyword evidence="2" id="KW-0813">Transport</keyword>
<gene>
    <name evidence="6" type="ORF">J4H91_09525</name>
</gene>
<accession>A0A939LW68</accession>
<dbReference type="PANTHER" id="PTHR46743:SF2">
    <property type="entry name" value="TEICHOIC ACIDS EXPORT ATP-BINDING PROTEIN TAGH"/>
    <property type="match status" value="1"/>
</dbReference>
<comment type="similarity">
    <text evidence="1">Belongs to the ABC transporter superfamily.</text>
</comment>
<dbReference type="Gene3D" id="3.40.50.300">
    <property type="entry name" value="P-loop containing nucleotide triphosphate hydrolases"/>
    <property type="match status" value="1"/>
</dbReference>
<keyword evidence="3" id="KW-0547">Nucleotide-binding</keyword>
<dbReference type="CDD" id="cd10147">
    <property type="entry name" value="Wzt_C-like"/>
    <property type="match status" value="1"/>
</dbReference>
<dbReference type="Gene3D" id="2.70.50.60">
    <property type="entry name" value="abc- transporter (atp binding component) like domain"/>
    <property type="match status" value="1"/>
</dbReference>
<evidence type="ECO:0000256" key="2">
    <source>
        <dbReference type="ARBA" id="ARBA00022448"/>
    </source>
</evidence>
<dbReference type="InterPro" id="IPR050683">
    <property type="entry name" value="Bact_Polysacc_Export_ATP-bd"/>
</dbReference>
<dbReference type="PANTHER" id="PTHR46743">
    <property type="entry name" value="TEICHOIC ACIDS EXPORT ATP-BINDING PROTEIN TAGH"/>
    <property type="match status" value="1"/>
</dbReference>
<dbReference type="GO" id="GO:0016020">
    <property type="term" value="C:membrane"/>
    <property type="evidence" value="ECO:0007669"/>
    <property type="project" value="InterPro"/>
</dbReference>
<dbReference type="InterPro" id="IPR003439">
    <property type="entry name" value="ABC_transporter-like_ATP-bd"/>
</dbReference>
<feature type="domain" description="ABC transporter" evidence="5">
    <location>
        <begin position="26"/>
        <end position="256"/>
    </location>
</feature>
<evidence type="ECO:0000256" key="3">
    <source>
        <dbReference type="ARBA" id="ARBA00022741"/>
    </source>
</evidence>
<dbReference type="GO" id="GO:0016887">
    <property type="term" value="F:ATP hydrolysis activity"/>
    <property type="evidence" value="ECO:0007669"/>
    <property type="project" value="InterPro"/>
</dbReference>
<dbReference type="Proteomes" id="UP000664398">
    <property type="component" value="Unassembled WGS sequence"/>
</dbReference>
<dbReference type="InterPro" id="IPR015860">
    <property type="entry name" value="ABC_transpr_TagH-like"/>
</dbReference>
<dbReference type="AlphaFoldDB" id="A0A939LW68"/>
<dbReference type="RefSeq" id="WP_208046032.1">
    <property type="nucleotide sequence ID" value="NZ_JAGDYL010000015.1"/>
</dbReference>
<dbReference type="Pfam" id="PF00005">
    <property type="entry name" value="ABC_tran"/>
    <property type="match status" value="1"/>
</dbReference>
<protein>
    <submittedName>
        <fullName evidence="6">ABC transporter ATP-binding protein</fullName>
    </submittedName>
</protein>
<dbReference type="PROSITE" id="PS50893">
    <property type="entry name" value="ABC_TRANSPORTER_2"/>
    <property type="match status" value="1"/>
</dbReference>
<evidence type="ECO:0000256" key="4">
    <source>
        <dbReference type="ARBA" id="ARBA00022840"/>
    </source>
</evidence>
<comment type="caution">
    <text evidence="6">The sequence shown here is derived from an EMBL/GenBank/DDBJ whole genome shotgun (WGS) entry which is preliminary data.</text>
</comment>
<dbReference type="GO" id="GO:0005524">
    <property type="term" value="F:ATP binding"/>
    <property type="evidence" value="ECO:0007669"/>
    <property type="project" value="UniProtKB-KW"/>
</dbReference>
<dbReference type="CDD" id="cd03220">
    <property type="entry name" value="ABC_KpsT_Wzt"/>
    <property type="match status" value="1"/>
</dbReference>
<evidence type="ECO:0000256" key="1">
    <source>
        <dbReference type="ARBA" id="ARBA00005417"/>
    </source>
</evidence>
<evidence type="ECO:0000313" key="7">
    <source>
        <dbReference type="Proteomes" id="UP000664398"/>
    </source>
</evidence>
<proteinExistence type="inferred from homology"/>
<dbReference type="SUPFAM" id="SSF52540">
    <property type="entry name" value="P-loop containing nucleoside triphosphate hydrolases"/>
    <property type="match status" value="1"/>
</dbReference>
<organism evidence="6 7">
    <name type="scientific">Leucobacter ruminantium</name>
    <dbReference type="NCBI Taxonomy" id="1289170"/>
    <lineage>
        <taxon>Bacteria</taxon>
        <taxon>Bacillati</taxon>
        <taxon>Actinomycetota</taxon>
        <taxon>Actinomycetes</taxon>
        <taxon>Micrococcales</taxon>
        <taxon>Microbacteriaceae</taxon>
        <taxon>Leucobacter</taxon>
    </lineage>
</organism>
<dbReference type="SMART" id="SM00382">
    <property type="entry name" value="AAA"/>
    <property type="match status" value="1"/>
</dbReference>
<evidence type="ECO:0000259" key="5">
    <source>
        <dbReference type="PROSITE" id="PS50893"/>
    </source>
</evidence>
<dbReference type="GO" id="GO:0140359">
    <property type="term" value="F:ABC-type transporter activity"/>
    <property type="evidence" value="ECO:0007669"/>
    <property type="project" value="InterPro"/>
</dbReference>